<dbReference type="InterPro" id="IPR052108">
    <property type="entry name" value="MEGF/SIB"/>
</dbReference>
<dbReference type="PANTHER" id="PTHR24035">
    <property type="entry name" value="MULTIPLE EPIDERMAL GROWTH FACTOR-LIKE DOMAINS PROTEIN"/>
    <property type="match status" value="1"/>
</dbReference>
<dbReference type="PANTHER" id="PTHR24035:SF109">
    <property type="entry name" value="PROTEIN DRAPER"/>
    <property type="match status" value="1"/>
</dbReference>
<evidence type="ECO:0000313" key="3">
    <source>
        <dbReference type="Proteomes" id="UP001283361"/>
    </source>
</evidence>
<evidence type="ECO:0000256" key="1">
    <source>
        <dbReference type="SAM" id="MobiDB-lite"/>
    </source>
</evidence>
<reference evidence="2" key="1">
    <citation type="journal article" date="2023" name="G3 (Bethesda)">
        <title>A reference genome for the long-term kleptoplast-retaining sea slug Elysia crispata morphotype clarki.</title>
        <authorList>
            <person name="Eastman K.E."/>
            <person name="Pendleton A.L."/>
            <person name="Shaikh M.A."/>
            <person name="Suttiyut T."/>
            <person name="Ogas R."/>
            <person name="Tomko P."/>
            <person name="Gavelis G."/>
            <person name="Widhalm J.R."/>
            <person name="Wisecaver J.H."/>
        </authorList>
    </citation>
    <scope>NUCLEOTIDE SEQUENCE</scope>
    <source>
        <strain evidence="2">ECLA1</strain>
    </source>
</reference>
<comment type="caution">
    <text evidence="2">The sequence shown here is derived from an EMBL/GenBank/DDBJ whole genome shotgun (WGS) entry which is preliminary data.</text>
</comment>
<dbReference type="EMBL" id="JAWDGP010005165">
    <property type="protein sequence ID" value="KAK3759111.1"/>
    <property type="molecule type" value="Genomic_DNA"/>
</dbReference>
<feature type="compositionally biased region" description="Polar residues" evidence="1">
    <location>
        <begin position="141"/>
        <end position="151"/>
    </location>
</feature>
<feature type="region of interest" description="Disordered" evidence="1">
    <location>
        <begin position="91"/>
        <end position="124"/>
    </location>
</feature>
<accession>A0AAE0YYQ8</accession>
<gene>
    <name evidence="2" type="ORF">RRG08_040665</name>
</gene>
<keyword evidence="3" id="KW-1185">Reference proteome</keyword>
<feature type="region of interest" description="Disordered" evidence="1">
    <location>
        <begin position="52"/>
        <end position="76"/>
    </location>
</feature>
<dbReference type="AlphaFoldDB" id="A0AAE0YYQ8"/>
<feature type="compositionally biased region" description="Basic and acidic residues" evidence="1">
    <location>
        <begin position="106"/>
        <end position="122"/>
    </location>
</feature>
<dbReference type="Gene3D" id="2.170.300.10">
    <property type="entry name" value="Tie2 ligand-binding domain superfamily"/>
    <property type="match status" value="1"/>
</dbReference>
<proteinExistence type="predicted"/>
<protein>
    <submittedName>
        <fullName evidence="2">Uncharacterized protein</fullName>
    </submittedName>
</protein>
<evidence type="ECO:0000313" key="2">
    <source>
        <dbReference type="EMBL" id="KAK3759111.1"/>
    </source>
</evidence>
<organism evidence="2 3">
    <name type="scientific">Elysia crispata</name>
    <name type="common">lettuce slug</name>
    <dbReference type="NCBI Taxonomy" id="231223"/>
    <lineage>
        <taxon>Eukaryota</taxon>
        <taxon>Metazoa</taxon>
        <taxon>Spiralia</taxon>
        <taxon>Lophotrochozoa</taxon>
        <taxon>Mollusca</taxon>
        <taxon>Gastropoda</taxon>
        <taxon>Heterobranchia</taxon>
        <taxon>Euthyneura</taxon>
        <taxon>Panpulmonata</taxon>
        <taxon>Sacoglossa</taxon>
        <taxon>Placobranchoidea</taxon>
        <taxon>Plakobranchidae</taxon>
        <taxon>Elysia</taxon>
    </lineage>
</organism>
<dbReference type="Proteomes" id="UP001283361">
    <property type="component" value="Unassembled WGS sequence"/>
</dbReference>
<name>A0AAE0YYQ8_9GAST</name>
<sequence>MDIVLVLAVGERAEASTGTGRQEKLLMPQAAPAEQKLEQDLFHQGKTTSTVQLTGDLRPGETRGNAGHSVDSKVRTSEAVGPVKLGYVDEAGTGVTRHQPLATGEGKSKPESSHDHGEERSPEIQFQTLWPSYITLSSKVSKNSLQPTSSEGGPAFKRSALRRSSRLRGLKINRCRQEIKSEETVSSDQDLFLKLVSHATFSNLTFGRGTDGSHAWDLLDFAKSVNNGRYLLPHDLERRATVSGNSTKSCRVCTVSNTYQRFRDTSCSGAGSHCPWCNCPNTSPCDPSAGPCQRQCAYGWEGADCWRSVCPNRMFAPYRNCSFPCENQCSHQGIVCHPISGECVPVANAANFSVCPRKTFGRYCNRHCHCWGGRVCNPEIGACPEGVCHSAYMGLICDIPGSQFHRRSLVLKMVSLLAFLWCFKLGVRVYNSNYFHSVSGQEENSPLT</sequence>
<feature type="region of interest" description="Disordered" evidence="1">
    <location>
        <begin position="141"/>
        <end position="160"/>
    </location>
</feature>